<evidence type="ECO:0000313" key="1">
    <source>
        <dbReference type="EMBL" id="TMS07460.1"/>
    </source>
</evidence>
<accession>A0ACD3QK31</accession>
<protein>
    <submittedName>
        <fullName evidence="1">Uncharacterized protein</fullName>
    </submittedName>
</protein>
<comment type="caution">
    <text evidence="1">The sequence shown here is derived from an EMBL/GenBank/DDBJ whole genome shotgun (WGS) entry which is preliminary data.</text>
</comment>
<keyword evidence="2" id="KW-1185">Reference proteome</keyword>
<proteinExistence type="predicted"/>
<reference evidence="1" key="1">
    <citation type="submission" date="2018-11" db="EMBL/GenBank/DDBJ databases">
        <title>The sequence and de novo assembly of Larimichthys crocea genome using PacBio and Hi-C technologies.</title>
        <authorList>
            <person name="Xu P."/>
            <person name="Chen B."/>
            <person name="Zhou Z."/>
            <person name="Ke Q."/>
            <person name="Wu Y."/>
            <person name="Bai H."/>
            <person name="Pu F."/>
        </authorList>
    </citation>
    <scope>NUCLEOTIDE SEQUENCE</scope>
    <source>
        <tissue evidence="1">Muscle</tissue>
    </source>
</reference>
<evidence type="ECO:0000313" key="2">
    <source>
        <dbReference type="Proteomes" id="UP000793456"/>
    </source>
</evidence>
<dbReference type="EMBL" id="CM011691">
    <property type="protein sequence ID" value="TMS07460.1"/>
    <property type="molecule type" value="Genomic_DNA"/>
</dbReference>
<name>A0ACD3QK31_LARCR</name>
<organism evidence="1 2">
    <name type="scientific">Larimichthys crocea</name>
    <name type="common">Large yellow croaker</name>
    <name type="synonym">Pseudosciaena crocea</name>
    <dbReference type="NCBI Taxonomy" id="215358"/>
    <lineage>
        <taxon>Eukaryota</taxon>
        <taxon>Metazoa</taxon>
        <taxon>Chordata</taxon>
        <taxon>Craniata</taxon>
        <taxon>Vertebrata</taxon>
        <taxon>Euteleostomi</taxon>
        <taxon>Actinopterygii</taxon>
        <taxon>Neopterygii</taxon>
        <taxon>Teleostei</taxon>
        <taxon>Neoteleostei</taxon>
        <taxon>Acanthomorphata</taxon>
        <taxon>Eupercaria</taxon>
        <taxon>Sciaenidae</taxon>
        <taxon>Larimichthys</taxon>
    </lineage>
</organism>
<gene>
    <name evidence="1" type="ORF">E3U43_011553</name>
</gene>
<dbReference type="Proteomes" id="UP000793456">
    <property type="component" value="Chromosome XVIII"/>
</dbReference>
<sequence length="150" mass="16239">MDNLLAQSPDGDALSVIENPAAVSHTFHSEKTPGVAATEEVQGWIKGIQSTTHAILLHKCQTQYTLLKRTAMNVKNKLQCDSALNQSMLHSQTGEAAGSGVRSWTPRRLSSRRLVSSQTSAEAILPTKSSGTRGHKGDAFLQCDRGYLHL</sequence>